<dbReference type="AlphaFoldDB" id="A0A067QGM8"/>
<dbReference type="InParanoid" id="A0A067QGM8"/>
<evidence type="ECO:0000256" key="4">
    <source>
        <dbReference type="SAM" id="Phobius"/>
    </source>
</evidence>
<feature type="transmembrane region" description="Helical" evidence="4">
    <location>
        <begin position="161"/>
        <end position="185"/>
    </location>
</feature>
<dbReference type="InterPro" id="IPR001611">
    <property type="entry name" value="Leu-rich_rpt"/>
</dbReference>
<dbReference type="InterPro" id="IPR032675">
    <property type="entry name" value="LRR_dom_sf"/>
</dbReference>
<dbReference type="eggNOG" id="KOG0619">
    <property type="taxonomic scope" value="Eukaryota"/>
</dbReference>
<dbReference type="PANTHER" id="PTHR24366:SF171">
    <property type="entry name" value="LEUCINE RICH REPEAT NEURONAL 4"/>
    <property type="match status" value="1"/>
</dbReference>
<dbReference type="InterPro" id="IPR003591">
    <property type="entry name" value="Leu-rich_rpt_typical-subtyp"/>
</dbReference>
<keyword evidence="4" id="KW-1133">Transmembrane helix</keyword>
<proteinExistence type="predicted"/>
<name>A0A067QGM8_ZOONE</name>
<feature type="region of interest" description="Disordered" evidence="3">
    <location>
        <begin position="326"/>
        <end position="367"/>
    </location>
</feature>
<dbReference type="STRING" id="136037.A0A067QGM8"/>
<organism evidence="5 6">
    <name type="scientific">Zootermopsis nevadensis</name>
    <name type="common">Dampwood termite</name>
    <dbReference type="NCBI Taxonomy" id="136037"/>
    <lineage>
        <taxon>Eukaryota</taxon>
        <taxon>Metazoa</taxon>
        <taxon>Ecdysozoa</taxon>
        <taxon>Arthropoda</taxon>
        <taxon>Hexapoda</taxon>
        <taxon>Insecta</taxon>
        <taxon>Pterygota</taxon>
        <taxon>Neoptera</taxon>
        <taxon>Polyneoptera</taxon>
        <taxon>Dictyoptera</taxon>
        <taxon>Blattodea</taxon>
        <taxon>Blattoidea</taxon>
        <taxon>Termitoidae</taxon>
        <taxon>Termopsidae</taxon>
        <taxon>Zootermopsis</taxon>
    </lineage>
</organism>
<dbReference type="EMBL" id="KK853462">
    <property type="protein sequence ID" value="KDR07465.1"/>
    <property type="molecule type" value="Genomic_DNA"/>
</dbReference>
<protein>
    <submittedName>
        <fullName evidence="5">Trophoblast glycoprotein</fullName>
    </submittedName>
</protein>
<evidence type="ECO:0000313" key="6">
    <source>
        <dbReference type="Proteomes" id="UP000027135"/>
    </source>
</evidence>
<keyword evidence="4" id="KW-0812">Transmembrane</keyword>
<dbReference type="Pfam" id="PF13855">
    <property type="entry name" value="LRR_8"/>
    <property type="match status" value="1"/>
</dbReference>
<evidence type="ECO:0000256" key="1">
    <source>
        <dbReference type="ARBA" id="ARBA00022614"/>
    </source>
</evidence>
<gene>
    <name evidence="5" type="ORF">L798_03084</name>
</gene>
<sequence>MESLQRLSLANNYLRKLDHRLFYDLLGLRYLDLRSNCLVSPLDTRLFESLRQLHTLKLDYNKLTTLDAKILIPIAINITEITLSNNPFICDCDIRDAVEWFNKYRLKSKATCGYPSAGESWDSLSFTGHCEIFRPLNIDLTCNVASRPEEEDSKTSDSFNLIVVSVVALCGFVVLACGGLSLYCWRRAVRNSTTNLDRKANENKLYDDIRSNDYYYYELVRSEVPRYMSPSSSCVPESAPELPKRPKPHDSCQSEQYDDVGDSDSDSYIKPETPASEEQTITADILPASGRPLARNEVLSHSHNAREHADSTELRKVSCLVAGALEERTDTEASLTPEEVTSSPGLRDDTSQVIELPIVQTQGPDYF</sequence>
<keyword evidence="6" id="KW-1185">Reference proteome</keyword>
<reference evidence="5 6" key="1">
    <citation type="journal article" date="2014" name="Nat. Commun.">
        <title>Molecular traces of alternative social organization in a termite genome.</title>
        <authorList>
            <person name="Terrapon N."/>
            <person name="Li C."/>
            <person name="Robertson H.M."/>
            <person name="Ji L."/>
            <person name="Meng X."/>
            <person name="Booth W."/>
            <person name="Chen Z."/>
            <person name="Childers C.P."/>
            <person name="Glastad K.M."/>
            <person name="Gokhale K."/>
            <person name="Gowin J."/>
            <person name="Gronenberg W."/>
            <person name="Hermansen R.A."/>
            <person name="Hu H."/>
            <person name="Hunt B.G."/>
            <person name="Huylmans A.K."/>
            <person name="Khalil S.M."/>
            <person name="Mitchell R.D."/>
            <person name="Munoz-Torres M.C."/>
            <person name="Mustard J.A."/>
            <person name="Pan H."/>
            <person name="Reese J.T."/>
            <person name="Scharf M.E."/>
            <person name="Sun F."/>
            <person name="Vogel H."/>
            <person name="Xiao J."/>
            <person name="Yang W."/>
            <person name="Yang Z."/>
            <person name="Yang Z."/>
            <person name="Zhou J."/>
            <person name="Zhu J."/>
            <person name="Brent C.S."/>
            <person name="Elsik C.G."/>
            <person name="Goodisman M.A."/>
            <person name="Liberles D.A."/>
            <person name="Roe R.M."/>
            <person name="Vargo E.L."/>
            <person name="Vilcinskas A."/>
            <person name="Wang J."/>
            <person name="Bornberg-Bauer E."/>
            <person name="Korb J."/>
            <person name="Zhang G."/>
            <person name="Liebig J."/>
        </authorList>
    </citation>
    <scope>NUCLEOTIDE SEQUENCE [LARGE SCALE GENOMIC DNA]</scope>
    <source>
        <tissue evidence="5">Whole organism</tissue>
    </source>
</reference>
<feature type="compositionally biased region" description="Acidic residues" evidence="3">
    <location>
        <begin position="256"/>
        <end position="265"/>
    </location>
</feature>
<evidence type="ECO:0000313" key="5">
    <source>
        <dbReference type="EMBL" id="KDR07465.1"/>
    </source>
</evidence>
<dbReference type="SMART" id="SM00369">
    <property type="entry name" value="LRR_TYP"/>
    <property type="match status" value="3"/>
</dbReference>
<accession>A0A067QGM8</accession>
<dbReference type="SUPFAM" id="SSF52058">
    <property type="entry name" value="L domain-like"/>
    <property type="match status" value="1"/>
</dbReference>
<keyword evidence="4" id="KW-0472">Membrane</keyword>
<feature type="region of interest" description="Disordered" evidence="3">
    <location>
        <begin position="227"/>
        <end position="283"/>
    </location>
</feature>
<keyword evidence="1" id="KW-0433">Leucine-rich repeat</keyword>
<dbReference type="Gene3D" id="3.80.10.10">
    <property type="entry name" value="Ribonuclease Inhibitor"/>
    <property type="match status" value="1"/>
</dbReference>
<keyword evidence="2" id="KW-0677">Repeat</keyword>
<evidence type="ECO:0000256" key="2">
    <source>
        <dbReference type="ARBA" id="ARBA00022737"/>
    </source>
</evidence>
<feature type="compositionally biased region" description="Basic and acidic residues" evidence="3">
    <location>
        <begin position="242"/>
        <end position="252"/>
    </location>
</feature>
<dbReference type="Proteomes" id="UP000027135">
    <property type="component" value="Unassembled WGS sequence"/>
</dbReference>
<dbReference type="PANTHER" id="PTHR24366">
    <property type="entry name" value="IG(IMMUNOGLOBULIN) AND LRR(LEUCINE RICH REPEAT) DOMAINS"/>
    <property type="match status" value="1"/>
</dbReference>
<evidence type="ECO:0000256" key="3">
    <source>
        <dbReference type="SAM" id="MobiDB-lite"/>
    </source>
</evidence>